<feature type="transmembrane region" description="Helical" evidence="1">
    <location>
        <begin position="7"/>
        <end position="26"/>
    </location>
</feature>
<evidence type="ECO:0000313" key="3">
    <source>
        <dbReference type="Proteomes" id="UP000674938"/>
    </source>
</evidence>
<organism evidence="2 3">
    <name type="scientific">Vagococcus allomyrinae</name>
    <dbReference type="NCBI Taxonomy" id="2794353"/>
    <lineage>
        <taxon>Bacteria</taxon>
        <taxon>Bacillati</taxon>
        <taxon>Bacillota</taxon>
        <taxon>Bacilli</taxon>
        <taxon>Lactobacillales</taxon>
        <taxon>Enterococcaceae</taxon>
        <taxon>Vagococcus</taxon>
    </lineage>
</organism>
<evidence type="ECO:0000256" key="1">
    <source>
        <dbReference type="SAM" id="Phobius"/>
    </source>
</evidence>
<keyword evidence="1" id="KW-1133">Transmembrane helix</keyword>
<gene>
    <name evidence="2" type="ORF">I6N95_23215</name>
</gene>
<keyword evidence="3" id="KW-1185">Reference proteome</keyword>
<dbReference type="EMBL" id="JAEEGA010000020">
    <property type="protein sequence ID" value="MBP1043943.1"/>
    <property type="molecule type" value="Genomic_DNA"/>
</dbReference>
<accession>A0A940PJA9</accession>
<dbReference type="Proteomes" id="UP000674938">
    <property type="component" value="Unassembled WGS sequence"/>
</dbReference>
<feature type="transmembrane region" description="Helical" evidence="1">
    <location>
        <begin position="96"/>
        <end position="129"/>
    </location>
</feature>
<reference evidence="2" key="1">
    <citation type="submission" date="2020-12" db="EMBL/GenBank/DDBJ databases">
        <title>Vagococcus allomyrinae sp. nov. and Enterococcus lavae sp. nov., isolated from the larvae of Allomyrina dichotoma.</title>
        <authorList>
            <person name="Lee S.D."/>
        </authorList>
    </citation>
    <scope>NUCLEOTIDE SEQUENCE</scope>
    <source>
        <strain evidence="2">BWB3-3</strain>
    </source>
</reference>
<protein>
    <submittedName>
        <fullName evidence="2">DUF4064 domain-containing protein</fullName>
    </submittedName>
</protein>
<evidence type="ECO:0000313" key="2">
    <source>
        <dbReference type="EMBL" id="MBP1043943.1"/>
    </source>
</evidence>
<feature type="transmembrane region" description="Helical" evidence="1">
    <location>
        <begin position="63"/>
        <end position="84"/>
    </location>
</feature>
<keyword evidence="1" id="KW-0472">Membrane</keyword>
<name>A0A940PJA9_9ENTE</name>
<sequence>MTRKLEVVMSLLIGIFSLVFLGGYALTMSQLNQNQFEKTLYLTLGEAVSAKGPVQAYTELKTLSVWLGMTLILTLLGLVISSYLIGHNRRPKMAAIAYTLTGFILLVGSQLLAYPLAFVCFMLAALSVLRKDGGHPKVLKRPISRVREKGNSQL</sequence>
<dbReference type="AlphaFoldDB" id="A0A940PJA9"/>
<proteinExistence type="predicted"/>
<comment type="caution">
    <text evidence="2">The sequence shown here is derived from an EMBL/GenBank/DDBJ whole genome shotgun (WGS) entry which is preliminary data.</text>
</comment>
<dbReference type="RefSeq" id="WP_209531925.1">
    <property type="nucleotide sequence ID" value="NZ_JAEEGA010000020.1"/>
</dbReference>
<keyword evidence="1" id="KW-0812">Transmembrane</keyword>